<keyword evidence="3" id="KW-0812">Transmembrane</keyword>
<protein>
    <submittedName>
        <fullName evidence="10 11">Protein O-linked-mannose beta-1,4-N-acetylglucosaminyltransferase 2</fullName>
    </submittedName>
</protein>
<comment type="subcellular location">
    <subcellularLocation>
        <location evidence="7">Endomembrane system</location>
        <topology evidence="7">Single-pass membrane protein</topology>
    </subcellularLocation>
</comment>
<keyword evidence="4" id="KW-1133">Transmembrane helix</keyword>
<evidence type="ECO:0000256" key="3">
    <source>
        <dbReference type="ARBA" id="ARBA00022692"/>
    </source>
</evidence>
<dbReference type="InterPro" id="IPR007657">
    <property type="entry name" value="Glycosyltransferase_61"/>
</dbReference>
<dbReference type="KEGG" id="osn:115211636"/>
<dbReference type="Proteomes" id="UP000515154">
    <property type="component" value="Linkage group LG1"/>
</dbReference>
<keyword evidence="2" id="KW-0808">Transferase</keyword>
<keyword evidence="9" id="KW-1185">Reference proteome</keyword>
<dbReference type="PANTHER" id="PTHR20961">
    <property type="entry name" value="GLYCOSYLTRANSFERASE"/>
    <property type="match status" value="1"/>
</dbReference>
<dbReference type="AlphaFoldDB" id="A0A6P7SD79"/>
<dbReference type="InterPro" id="IPR036116">
    <property type="entry name" value="FN3_sf"/>
</dbReference>
<organism evidence="9 10">
    <name type="scientific">Octopus sinensis</name>
    <name type="common">East Asian common octopus</name>
    <dbReference type="NCBI Taxonomy" id="2607531"/>
    <lineage>
        <taxon>Eukaryota</taxon>
        <taxon>Metazoa</taxon>
        <taxon>Spiralia</taxon>
        <taxon>Lophotrochozoa</taxon>
        <taxon>Mollusca</taxon>
        <taxon>Cephalopoda</taxon>
        <taxon>Coleoidea</taxon>
        <taxon>Octopodiformes</taxon>
        <taxon>Octopoda</taxon>
        <taxon>Incirrata</taxon>
        <taxon>Octopodidae</taxon>
        <taxon>Octopus</taxon>
    </lineage>
</organism>
<dbReference type="RefSeq" id="XP_036360378.1">
    <property type="nucleotide sequence ID" value="XM_036504485.1"/>
</dbReference>
<evidence type="ECO:0000313" key="11">
    <source>
        <dbReference type="RefSeq" id="XP_036360373.1"/>
    </source>
</evidence>
<dbReference type="GO" id="GO:0097363">
    <property type="term" value="F:protein O-acetylglucosaminyltransferase activity"/>
    <property type="evidence" value="ECO:0007669"/>
    <property type="project" value="TreeGrafter"/>
</dbReference>
<sequence>MPSLHYISHAVALALIAMLIRKYIELKIYHDDVMSSCYFSEANHENSEVENEIEHETPPKAPVPTSDDPRFLTPEYLNQKLFSDGSSVTCNPTDHAAQRTCHFVNLCYFAERDSYLFFHSDKSILENIPVNRYSPTLVELSSVTNHTYNHFNYIDMPVSASRLFHIKWVTTSSLIIRRFKPDNLMHVIHDDILPLFQTLRHFNLAANTSDRFHYRLIFDDEWGEGPFLKLYDILSVYQPIFKSMLREAPGLTCFHQAYVGLVKSTAWYDYGFYKPQGPLPERKVSSIEINSLLEYTRRELGLSINTDNSDYLVLVSRKSTRLILNEIELSLALSREVRTKVIHLSQEQYTIEQMIEVVSNSIGIIGMHGSLLTLAMYLPAGSILIELFPYAVNPDHYSPYKTLVSLPGMNILYRAWRNMEQKKSFGHLTMGNIEYLPHDEQQRIIFQMEVPRHICCNDPSWLYHIYQDTEVDIETIISLTKEAILATKTENNRAVDKIATNFVIPDKVTHDSCKTMVDGSKQIIIYWEIPWNLQFFNYEIVEYEVLLQYTKSPEKSTIFRVSASSITLEPSDSFYIVWVRCCLDEIHIGPFKQIACVE</sequence>
<evidence type="ECO:0000256" key="4">
    <source>
        <dbReference type="ARBA" id="ARBA00022989"/>
    </source>
</evidence>
<evidence type="ECO:0000256" key="6">
    <source>
        <dbReference type="ARBA" id="ARBA00023180"/>
    </source>
</evidence>
<keyword evidence="5" id="KW-0472">Membrane</keyword>
<evidence type="ECO:0000313" key="10">
    <source>
        <dbReference type="RefSeq" id="XP_029636125.1"/>
    </source>
</evidence>
<evidence type="ECO:0000256" key="5">
    <source>
        <dbReference type="ARBA" id="ARBA00023136"/>
    </source>
</evidence>
<feature type="domain" description="Glycosyltransferase 61 catalytic" evidence="8">
    <location>
        <begin position="308"/>
        <end position="384"/>
    </location>
</feature>
<keyword evidence="6" id="KW-0325">Glycoprotein</keyword>
<dbReference type="InterPro" id="IPR049625">
    <property type="entry name" value="Glyco_transf_61_cat"/>
</dbReference>
<evidence type="ECO:0000313" key="9">
    <source>
        <dbReference type="Proteomes" id="UP000515154"/>
    </source>
</evidence>
<dbReference type="RefSeq" id="XP_036360373.1">
    <property type="nucleotide sequence ID" value="XM_036504480.1"/>
</dbReference>
<evidence type="ECO:0000256" key="7">
    <source>
        <dbReference type="ARBA" id="ARBA00037847"/>
    </source>
</evidence>
<evidence type="ECO:0000313" key="12">
    <source>
        <dbReference type="RefSeq" id="XP_036360378.1"/>
    </source>
</evidence>
<evidence type="ECO:0000256" key="1">
    <source>
        <dbReference type="ARBA" id="ARBA00022676"/>
    </source>
</evidence>
<dbReference type="PANTHER" id="PTHR20961:SF38">
    <property type="entry name" value="PROTEIN O-LINKED-MANNOSE BETA-1,4-N-ACETYLGLUCOSAMINYLTRANSFERASE 2"/>
    <property type="match status" value="1"/>
</dbReference>
<proteinExistence type="predicted"/>
<dbReference type="Pfam" id="PF04577">
    <property type="entry name" value="Glyco_transf_61"/>
    <property type="match status" value="1"/>
</dbReference>
<reference evidence="10 11" key="1">
    <citation type="submission" date="2025-08" db="UniProtKB">
        <authorList>
            <consortium name="RefSeq"/>
        </authorList>
    </citation>
    <scope>IDENTIFICATION</scope>
</reference>
<name>A0A6P7SD79_9MOLL</name>
<evidence type="ECO:0000259" key="8">
    <source>
        <dbReference type="Pfam" id="PF04577"/>
    </source>
</evidence>
<dbReference type="SUPFAM" id="SSF49265">
    <property type="entry name" value="Fibronectin type III"/>
    <property type="match status" value="1"/>
</dbReference>
<keyword evidence="1" id="KW-0328">Glycosyltransferase</keyword>
<dbReference type="RefSeq" id="XP_029636125.1">
    <property type="nucleotide sequence ID" value="XM_029780265.2"/>
</dbReference>
<dbReference type="GO" id="GO:0035269">
    <property type="term" value="P:protein O-linked glycosylation via mannose"/>
    <property type="evidence" value="ECO:0007669"/>
    <property type="project" value="TreeGrafter"/>
</dbReference>
<dbReference type="GO" id="GO:0005783">
    <property type="term" value="C:endoplasmic reticulum"/>
    <property type="evidence" value="ECO:0007669"/>
    <property type="project" value="TreeGrafter"/>
</dbReference>
<evidence type="ECO:0000256" key="2">
    <source>
        <dbReference type="ARBA" id="ARBA00022679"/>
    </source>
</evidence>
<gene>
    <name evidence="10 11 12" type="primary">LOC115211636</name>
</gene>
<accession>A0A6P7SD79</accession>